<proteinExistence type="predicted"/>
<sequence length="56" mass="6091">MITFATREAARNVARKVNAANLGATLKAPVKDESGKWIFPGLRHADKLGTLTLKNK</sequence>
<evidence type="ECO:0000313" key="2">
    <source>
        <dbReference type="Proteomes" id="UP000465124"/>
    </source>
</evidence>
<dbReference type="Proteomes" id="UP000465124">
    <property type="component" value="Segment"/>
</dbReference>
<keyword evidence="2" id="KW-1185">Reference proteome</keyword>
<name>A0A6B9WJS1_9CAUD</name>
<gene>
    <name evidence="1" type="ORF">muut_136</name>
</gene>
<organism evidence="1 2">
    <name type="scientific">Escherichia phage muut</name>
    <dbReference type="NCBI Taxonomy" id="2696426"/>
    <lineage>
        <taxon>Viruses</taxon>
        <taxon>Duplodnaviria</taxon>
        <taxon>Heunggongvirae</taxon>
        <taxon>Uroviricota</taxon>
        <taxon>Caudoviricetes</taxon>
        <taxon>Stephanstirmvirinae</taxon>
        <taxon>Justusliebigvirus</taxon>
        <taxon>Justusliebigvirus muut</taxon>
    </lineage>
</organism>
<evidence type="ECO:0000313" key="1">
    <source>
        <dbReference type="EMBL" id="QHR65933.1"/>
    </source>
</evidence>
<accession>A0A6B9WJS1</accession>
<reference evidence="2" key="1">
    <citation type="submission" date="2019-12" db="EMBL/GenBank/DDBJ databases">
        <authorList>
            <person name="Olsen N.S."/>
            <person name="Junco L.M.F."/>
            <person name="Kot W."/>
            <person name="Hansen L.H."/>
        </authorList>
    </citation>
    <scope>NUCLEOTIDE SEQUENCE [LARGE SCALE GENOMIC DNA]</scope>
</reference>
<dbReference type="EMBL" id="MN850573">
    <property type="protein sequence ID" value="QHR65933.1"/>
    <property type="molecule type" value="Genomic_DNA"/>
</dbReference>
<protein>
    <submittedName>
        <fullName evidence="1">Uncharacterized protein</fullName>
    </submittedName>
</protein>